<protein>
    <submittedName>
        <fullName evidence="1">Uncharacterized protein</fullName>
    </submittedName>
</protein>
<proteinExistence type="predicted"/>
<organism evidence="1 2">
    <name type="scientific">Actinoallomurus bryophytorum</name>
    <dbReference type="NCBI Taxonomy" id="1490222"/>
    <lineage>
        <taxon>Bacteria</taxon>
        <taxon>Bacillati</taxon>
        <taxon>Actinomycetota</taxon>
        <taxon>Actinomycetes</taxon>
        <taxon>Streptosporangiales</taxon>
        <taxon>Thermomonosporaceae</taxon>
        <taxon>Actinoallomurus</taxon>
    </lineage>
</organism>
<dbReference type="Proteomes" id="UP000316096">
    <property type="component" value="Unassembled WGS sequence"/>
</dbReference>
<comment type="caution">
    <text evidence="1">The sequence shown here is derived from an EMBL/GenBank/DDBJ whole genome shotgun (WGS) entry which is preliminary data.</text>
</comment>
<gene>
    <name evidence="1" type="ORF">FB559_3539</name>
</gene>
<keyword evidence="2" id="KW-1185">Reference proteome</keyword>
<reference evidence="1 2" key="1">
    <citation type="submission" date="2019-06" db="EMBL/GenBank/DDBJ databases">
        <title>Sequencing the genomes of 1000 actinobacteria strains.</title>
        <authorList>
            <person name="Klenk H.-P."/>
        </authorList>
    </citation>
    <scope>NUCLEOTIDE SEQUENCE [LARGE SCALE GENOMIC DNA]</scope>
    <source>
        <strain evidence="1 2">DSM 102200</strain>
    </source>
</reference>
<dbReference type="EMBL" id="VFOZ01000001">
    <property type="protein sequence ID" value="TQL97928.1"/>
    <property type="molecule type" value="Genomic_DNA"/>
</dbReference>
<evidence type="ECO:0000313" key="1">
    <source>
        <dbReference type="EMBL" id="TQL97928.1"/>
    </source>
</evidence>
<dbReference type="OrthoDB" id="3536792at2"/>
<evidence type="ECO:0000313" key="2">
    <source>
        <dbReference type="Proteomes" id="UP000316096"/>
    </source>
</evidence>
<sequence length="91" mass="9872">MTSERNASTRSDGLLTPELMRIVTLCREAAKLGLNVGISDARPAVVIRTATEPPLWITVDDAGEFYEWDQDRHPVTDPAGAAALVRSHLAS</sequence>
<name>A0A543CLE1_9ACTN</name>
<accession>A0A543CLE1</accession>
<dbReference type="RefSeq" id="WP_141956593.1">
    <property type="nucleotide sequence ID" value="NZ_VFOZ01000001.1"/>
</dbReference>
<dbReference type="AlphaFoldDB" id="A0A543CLE1"/>